<keyword evidence="3 5" id="KW-1133">Transmembrane helix</keyword>
<feature type="transmembrane region" description="Helical" evidence="5">
    <location>
        <begin position="68"/>
        <end position="87"/>
    </location>
</feature>
<dbReference type="OrthoDB" id="189002at2759"/>
<dbReference type="InterPro" id="IPR006634">
    <property type="entry name" value="TLC-dom"/>
</dbReference>
<keyword evidence="4 5" id="KW-0472">Membrane</keyword>
<feature type="transmembrane region" description="Helical" evidence="5">
    <location>
        <begin position="234"/>
        <end position="252"/>
    </location>
</feature>
<accession>A0A9N8EGD8</accession>
<sequence>MASLEQVFGSSHVDTGSWEKVVENCVKPVLCYIPLLLACYFMTLFALQQVTDWKGLKLQRIAGQLSMYPSFLVLIFTSHVATLDSDFWGWDGNARFQSSSYWCDLFANMYIAVNLVQAMGQIQTEKPPLLYQLMAHHVFSVFCYSSGFYFDRFRWWTTLAGCCELTNLFLVPVFLSKDYFPEWRKERWFLYSSRLLLFTFLTHRMVLFPIWLGLWFWDRIHADPSVPIHWVEGTFYPVTILGLFLLSIMWLVQIHRGLEKQTRIYLQAQEERQKSSSKRD</sequence>
<feature type="domain" description="TLC" evidence="6">
    <location>
        <begin position="75"/>
        <end position="255"/>
    </location>
</feature>
<feature type="transmembrane region" description="Helical" evidence="5">
    <location>
        <begin position="155"/>
        <end position="175"/>
    </location>
</feature>
<evidence type="ECO:0000259" key="6">
    <source>
        <dbReference type="Pfam" id="PF03798"/>
    </source>
</evidence>
<gene>
    <name evidence="7" type="ORF">SEMRO_1056_G236210.1</name>
</gene>
<reference evidence="7" key="1">
    <citation type="submission" date="2020-06" db="EMBL/GenBank/DDBJ databases">
        <authorList>
            <consortium name="Plant Systems Biology data submission"/>
        </authorList>
    </citation>
    <scope>NUCLEOTIDE SEQUENCE</scope>
    <source>
        <strain evidence="7">D6</strain>
    </source>
</reference>
<evidence type="ECO:0000256" key="3">
    <source>
        <dbReference type="ARBA" id="ARBA00022989"/>
    </source>
</evidence>
<feature type="transmembrane region" description="Helical" evidence="5">
    <location>
        <begin position="195"/>
        <end position="214"/>
    </location>
</feature>
<name>A0A9N8EGD8_9STRA</name>
<dbReference type="EMBL" id="CAICTM010001054">
    <property type="protein sequence ID" value="CAB9519900.1"/>
    <property type="molecule type" value="Genomic_DNA"/>
</dbReference>
<dbReference type="GO" id="GO:0016020">
    <property type="term" value="C:membrane"/>
    <property type="evidence" value="ECO:0007669"/>
    <property type="project" value="UniProtKB-SubCell"/>
</dbReference>
<evidence type="ECO:0000256" key="5">
    <source>
        <dbReference type="SAM" id="Phobius"/>
    </source>
</evidence>
<dbReference type="Pfam" id="PF03798">
    <property type="entry name" value="TRAM_LAG1_CLN8"/>
    <property type="match status" value="1"/>
</dbReference>
<dbReference type="AlphaFoldDB" id="A0A9N8EGD8"/>
<keyword evidence="8" id="KW-1185">Reference proteome</keyword>
<proteinExistence type="predicted"/>
<protein>
    <recommendedName>
        <fullName evidence="6">TLC domain-containing protein</fullName>
    </recommendedName>
</protein>
<feature type="transmembrane region" description="Helical" evidence="5">
    <location>
        <begin position="26"/>
        <end position="47"/>
    </location>
</feature>
<evidence type="ECO:0000256" key="4">
    <source>
        <dbReference type="ARBA" id="ARBA00023136"/>
    </source>
</evidence>
<dbReference type="Proteomes" id="UP001153069">
    <property type="component" value="Unassembled WGS sequence"/>
</dbReference>
<evidence type="ECO:0000313" key="8">
    <source>
        <dbReference type="Proteomes" id="UP001153069"/>
    </source>
</evidence>
<comment type="caution">
    <text evidence="7">The sequence shown here is derived from an EMBL/GenBank/DDBJ whole genome shotgun (WGS) entry which is preliminary data.</text>
</comment>
<organism evidence="7 8">
    <name type="scientific">Seminavis robusta</name>
    <dbReference type="NCBI Taxonomy" id="568900"/>
    <lineage>
        <taxon>Eukaryota</taxon>
        <taxon>Sar</taxon>
        <taxon>Stramenopiles</taxon>
        <taxon>Ochrophyta</taxon>
        <taxon>Bacillariophyta</taxon>
        <taxon>Bacillariophyceae</taxon>
        <taxon>Bacillariophycidae</taxon>
        <taxon>Naviculales</taxon>
        <taxon>Naviculaceae</taxon>
        <taxon>Seminavis</taxon>
    </lineage>
</organism>
<evidence type="ECO:0000256" key="2">
    <source>
        <dbReference type="ARBA" id="ARBA00022692"/>
    </source>
</evidence>
<keyword evidence="2 5" id="KW-0812">Transmembrane</keyword>
<comment type="subcellular location">
    <subcellularLocation>
        <location evidence="1">Membrane</location>
        <topology evidence="1">Multi-pass membrane protein</topology>
    </subcellularLocation>
</comment>
<evidence type="ECO:0000256" key="1">
    <source>
        <dbReference type="ARBA" id="ARBA00004141"/>
    </source>
</evidence>
<evidence type="ECO:0000313" key="7">
    <source>
        <dbReference type="EMBL" id="CAB9519900.1"/>
    </source>
</evidence>